<evidence type="ECO:0000313" key="1">
    <source>
        <dbReference type="EMBL" id="KAH9415853.1"/>
    </source>
</evidence>
<reference evidence="1 2" key="1">
    <citation type="journal article" date="2018" name="J. Allergy Clin. Immunol.">
        <title>High-quality assembly of Dermatophagoides pteronyssinus genome and transcriptome reveals a wide range of novel allergens.</title>
        <authorList>
            <person name="Liu X.Y."/>
            <person name="Yang K.Y."/>
            <person name="Wang M.Q."/>
            <person name="Kwok J.S."/>
            <person name="Zeng X."/>
            <person name="Yang Z."/>
            <person name="Xiao X.J."/>
            <person name="Lau C.P."/>
            <person name="Li Y."/>
            <person name="Huang Z.M."/>
            <person name="Ba J.G."/>
            <person name="Yim A.K."/>
            <person name="Ouyang C.Y."/>
            <person name="Ngai S.M."/>
            <person name="Chan T.F."/>
            <person name="Leung E.L."/>
            <person name="Liu L."/>
            <person name="Liu Z.G."/>
            <person name="Tsui S.K."/>
        </authorList>
    </citation>
    <scope>NUCLEOTIDE SEQUENCE [LARGE SCALE GENOMIC DNA]</scope>
    <source>
        <strain evidence="1">Derp</strain>
    </source>
</reference>
<keyword evidence="2" id="KW-1185">Reference proteome</keyword>
<protein>
    <submittedName>
        <fullName evidence="1">Uncharacterized protein</fullName>
    </submittedName>
</protein>
<proteinExistence type="predicted"/>
<name>A0ABQ8IZV5_DERPT</name>
<comment type="caution">
    <text evidence="1">The sequence shown here is derived from an EMBL/GenBank/DDBJ whole genome shotgun (WGS) entry which is preliminary data.</text>
</comment>
<accession>A0ABQ8IZV5</accession>
<reference evidence="1 2" key="2">
    <citation type="journal article" date="2022" name="Mol. Biol. Evol.">
        <title>Comparative Genomics Reveals Insights into the Divergent Evolution of Astigmatic Mites and Household Pest Adaptations.</title>
        <authorList>
            <person name="Xiong Q."/>
            <person name="Wan A.T."/>
            <person name="Liu X."/>
            <person name="Fung C.S."/>
            <person name="Xiao X."/>
            <person name="Malainual N."/>
            <person name="Hou J."/>
            <person name="Wang L."/>
            <person name="Wang M."/>
            <person name="Yang K.Y."/>
            <person name="Cui Y."/>
            <person name="Leung E.L."/>
            <person name="Nong W."/>
            <person name="Shin S.K."/>
            <person name="Au S.W."/>
            <person name="Jeong K.Y."/>
            <person name="Chew F.T."/>
            <person name="Hui J.H."/>
            <person name="Leung T.F."/>
            <person name="Tungtrongchitr A."/>
            <person name="Zhong N."/>
            <person name="Liu Z."/>
            <person name="Tsui S.K."/>
        </authorList>
    </citation>
    <scope>NUCLEOTIDE SEQUENCE [LARGE SCALE GENOMIC DNA]</scope>
    <source>
        <strain evidence="1">Derp</strain>
    </source>
</reference>
<sequence>IYSSGLTISKQKKNFVLVKPIIFSVRVFQEFHSITDLWIIISKIISMTPCVCELIKTKNFPCSILFI</sequence>
<dbReference type="Proteomes" id="UP000887458">
    <property type="component" value="Unassembled WGS sequence"/>
</dbReference>
<evidence type="ECO:0000313" key="2">
    <source>
        <dbReference type="Proteomes" id="UP000887458"/>
    </source>
</evidence>
<gene>
    <name evidence="1" type="ORF">DERP_000347</name>
</gene>
<organism evidence="1 2">
    <name type="scientific">Dermatophagoides pteronyssinus</name>
    <name type="common">European house dust mite</name>
    <dbReference type="NCBI Taxonomy" id="6956"/>
    <lineage>
        <taxon>Eukaryota</taxon>
        <taxon>Metazoa</taxon>
        <taxon>Ecdysozoa</taxon>
        <taxon>Arthropoda</taxon>
        <taxon>Chelicerata</taxon>
        <taxon>Arachnida</taxon>
        <taxon>Acari</taxon>
        <taxon>Acariformes</taxon>
        <taxon>Sarcoptiformes</taxon>
        <taxon>Astigmata</taxon>
        <taxon>Psoroptidia</taxon>
        <taxon>Analgoidea</taxon>
        <taxon>Pyroglyphidae</taxon>
        <taxon>Dermatophagoidinae</taxon>
        <taxon>Dermatophagoides</taxon>
    </lineage>
</organism>
<feature type="non-terminal residue" evidence="1">
    <location>
        <position position="1"/>
    </location>
</feature>
<dbReference type="EMBL" id="NJHN03000095">
    <property type="protein sequence ID" value="KAH9415853.1"/>
    <property type="molecule type" value="Genomic_DNA"/>
</dbReference>